<evidence type="ECO:0000313" key="2">
    <source>
        <dbReference type="EMBL" id="GAA2172842.1"/>
    </source>
</evidence>
<dbReference type="Proteomes" id="UP001500974">
    <property type="component" value="Unassembled WGS sequence"/>
</dbReference>
<organism evidence="2 3">
    <name type="scientific">Arthrobacter parietis</name>
    <dbReference type="NCBI Taxonomy" id="271434"/>
    <lineage>
        <taxon>Bacteria</taxon>
        <taxon>Bacillati</taxon>
        <taxon>Actinomycetota</taxon>
        <taxon>Actinomycetes</taxon>
        <taxon>Micrococcales</taxon>
        <taxon>Micrococcaceae</taxon>
        <taxon>Arthrobacter</taxon>
    </lineage>
</organism>
<keyword evidence="1" id="KW-0472">Membrane</keyword>
<dbReference type="EMBL" id="BAAAON010000001">
    <property type="protein sequence ID" value="GAA2172842.1"/>
    <property type="molecule type" value="Genomic_DNA"/>
</dbReference>
<reference evidence="2 3" key="1">
    <citation type="journal article" date="2019" name="Int. J. Syst. Evol. Microbiol.">
        <title>The Global Catalogue of Microorganisms (GCM) 10K type strain sequencing project: providing services to taxonomists for standard genome sequencing and annotation.</title>
        <authorList>
            <consortium name="The Broad Institute Genomics Platform"/>
            <consortium name="The Broad Institute Genome Sequencing Center for Infectious Disease"/>
            <person name="Wu L."/>
            <person name="Ma J."/>
        </authorList>
    </citation>
    <scope>NUCLEOTIDE SEQUENCE [LARGE SCALE GENOMIC DNA]</scope>
    <source>
        <strain evidence="2 3">JCM 14917</strain>
    </source>
</reference>
<name>A0ABN3APV0_9MICC</name>
<accession>A0ABN3APV0</accession>
<evidence type="ECO:0000256" key="1">
    <source>
        <dbReference type="SAM" id="Phobius"/>
    </source>
</evidence>
<keyword evidence="1" id="KW-1133">Transmembrane helix</keyword>
<gene>
    <name evidence="2" type="ORF">GCM10009784_04910</name>
</gene>
<keyword evidence="3" id="KW-1185">Reference proteome</keyword>
<comment type="caution">
    <text evidence="2">The sequence shown here is derived from an EMBL/GenBank/DDBJ whole genome shotgun (WGS) entry which is preliminary data.</text>
</comment>
<protein>
    <submittedName>
        <fullName evidence="2">Uncharacterized protein</fullName>
    </submittedName>
</protein>
<proteinExistence type="predicted"/>
<feature type="transmembrane region" description="Helical" evidence="1">
    <location>
        <begin position="36"/>
        <end position="59"/>
    </location>
</feature>
<evidence type="ECO:0000313" key="3">
    <source>
        <dbReference type="Proteomes" id="UP001500974"/>
    </source>
</evidence>
<keyword evidence="1" id="KW-0812">Transmembrane</keyword>
<sequence length="217" mass="23927">MLPTWRNLQFHGTLRYMPESEFVDAAEFLLEGVLQLLLFGGAVLGILAIGAATGTWLIVRRIRRSGILRRRIERGSSRLRSFSTDASARELARLRLQLERSTGATRRSVAAAIAQGSPTGDLAATADDLTRAEAVLCERIALAEREPNRALREDLANSIGEQVNSLCELSAQLRRTLLEVHQETGSRQLERATSRLTMEIGALKTWNAAYGTGTRRA</sequence>